<evidence type="ECO:0000256" key="2">
    <source>
        <dbReference type="ARBA" id="ARBA00022485"/>
    </source>
</evidence>
<evidence type="ECO:0000259" key="8">
    <source>
        <dbReference type="Pfam" id="PF04104"/>
    </source>
</evidence>
<feature type="domain" description="DNA primase large subunit C-terminal" evidence="8">
    <location>
        <begin position="58"/>
        <end position="160"/>
    </location>
</feature>
<keyword evidence="4" id="KW-0235">DNA replication</keyword>
<keyword evidence="2" id="KW-0004">4Fe-4S</keyword>
<dbReference type="AlphaFoldDB" id="X1KIN0"/>
<organism evidence="9">
    <name type="scientific">marine sediment metagenome</name>
    <dbReference type="NCBI Taxonomy" id="412755"/>
    <lineage>
        <taxon>unclassified sequences</taxon>
        <taxon>metagenomes</taxon>
        <taxon>ecological metagenomes</taxon>
    </lineage>
</organism>
<gene>
    <name evidence="9" type="ORF">S06H3_19547</name>
</gene>
<comment type="caution">
    <text evidence="9">The sequence shown here is derived from an EMBL/GenBank/DDBJ whole genome shotgun (WGS) entry which is preliminary data.</text>
</comment>
<dbReference type="GO" id="GO:0006269">
    <property type="term" value="P:DNA replication, synthesis of primer"/>
    <property type="evidence" value="ECO:0007669"/>
    <property type="project" value="UniProtKB-KW"/>
</dbReference>
<evidence type="ECO:0000256" key="6">
    <source>
        <dbReference type="ARBA" id="ARBA00023004"/>
    </source>
</evidence>
<evidence type="ECO:0000256" key="7">
    <source>
        <dbReference type="ARBA" id="ARBA00023014"/>
    </source>
</evidence>
<keyword evidence="5" id="KW-0479">Metal-binding</keyword>
<comment type="cofactor">
    <cofactor evidence="1">
        <name>[4Fe-4S] cluster</name>
        <dbReference type="ChEBI" id="CHEBI:49883"/>
    </cofactor>
</comment>
<dbReference type="GO" id="GO:0006270">
    <property type="term" value="P:DNA replication initiation"/>
    <property type="evidence" value="ECO:0007669"/>
    <property type="project" value="TreeGrafter"/>
</dbReference>
<dbReference type="GO" id="GO:0046872">
    <property type="term" value="F:metal ion binding"/>
    <property type="evidence" value="ECO:0007669"/>
    <property type="project" value="UniProtKB-KW"/>
</dbReference>
<keyword evidence="7" id="KW-0411">Iron-sulfur</keyword>
<evidence type="ECO:0000313" key="9">
    <source>
        <dbReference type="EMBL" id="GAI06922.1"/>
    </source>
</evidence>
<name>X1KIN0_9ZZZZ</name>
<protein>
    <recommendedName>
        <fullName evidence="8">DNA primase large subunit C-terminal domain-containing protein</fullName>
    </recommendedName>
</protein>
<dbReference type="PANTHER" id="PTHR10537">
    <property type="entry name" value="DNA PRIMASE LARGE SUBUNIT"/>
    <property type="match status" value="1"/>
</dbReference>
<keyword evidence="6" id="KW-0408">Iron</keyword>
<reference evidence="9" key="1">
    <citation type="journal article" date="2014" name="Front. Microbiol.">
        <title>High frequency of phylogenetically diverse reductive dehalogenase-homologous genes in deep subseafloor sedimentary metagenomes.</title>
        <authorList>
            <person name="Kawai M."/>
            <person name="Futagami T."/>
            <person name="Toyoda A."/>
            <person name="Takaki Y."/>
            <person name="Nishi S."/>
            <person name="Hori S."/>
            <person name="Arai W."/>
            <person name="Tsubouchi T."/>
            <person name="Morono Y."/>
            <person name="Uchiyama I."/>
            <person name="Ito T."/>
            <person name="Fujiyama A."/>
            <person name="Inagaki F."/>
            <person name="Takami H."/>
        </authorList>
    </citation>
    <scope>NUCLEOTIDE SEQUENCE</scope>
    <source>
        <strain evidence="9">Expedition CK06-06</strain>
    </source>
</reference>
<sequence length="178" mass="20582">CRELARILLELLRKRINEELDSRKCNSVIKKAFEADINRFQNIVNMQKKKMEAAPVGKLSVEKLPPCFKDILAAIQAGENVPHMGRFALVAFFSSLKMNTNEILKLFSTAPDYQEDKTRYQVEHITGSSSSTTYKSPGCDKMRTYGLCPVDKMDDLCKKIRHPLSYYSRRWKQEKNKK</sequence>
<evidence type="ECO:0000256" key="3">
    <source>
        <dbReference type="ARBA" id="ARBA00022515"/>
    </source>
</evidence>
<dbReference type="EMBL" id="BARV01010018">
    <property type="protein sequence ID" value="GAI06922.1"/>
    <property type="molecule type" value="Genomic_DNA"/>
</dbReference>
<dbReference type="InterPro" id="IPR058560">
    <property type="entry name" value="DNA_primase_C"/>
</dbReference>
<feature type="non-terminal residue" evidence="9">
    <location>
        <position position="1"/>
    </location>
</feature>
<accession>X1KIN0</accession>
<dbReference type="PANTHER" id="PTHR10537:SF3">
    <property type="entry name" value="DNA PRIMASE LARGE SUBUNIT"/>
    <property type="match status" value="1"/>
</dbReference>
<dbReference type="GO" id="GO:0051539">
    <property type="term" value="F:4 iron, 4 sulfur cluster binding"/>
    <property type="evidence" value="ECO:0007669"/>
    <property type="project" value="UniProtKB-KW"/>
</dbReference>
<evidence type="ECO:0000256" key="4">
    <source>
        <dbReference type="ARBA" id="ARBA00022705"/>
    </source>
</evidence>
<dbReference type="InterPro" id="IPR007238">
    <property type="entry name" value="DNA_primase_lsu_euk/arc"/>
</dbReference>
<evidence type="ECO:0000256" key="1">
    <source>
        <dbReference type="ARBA" id="ARBA00001966"/>
    </source>
</evidence>
<dbReference type="GO" id="GO:1990077">
    <property type="term" value="C:primosome complex"/>
    <property type="evidence" value="ECO:0007669"/>
    <property type="project" value="UniProtKB-KW"/>
</dbReference>
<proteinExistence type="predicted"/>
<evidence type="ECO:0000256" key="5">
    <source>
        <dbReference type="ARBA" id="ARBA00022723"/>
    </source>
</evidence>
<dbReference type="Pfam" id="PF04104">
    <property type="entry name" value="DNA_primase_lrg"/>
    <property type="match status" value="1"/>
</dbReference>
<keyword evidence="3" id="KW-0639">Primosome</keyword>